<evidence type="ECO:0000259" key="9">
    <source>
        <dbReference type="SMART" id="SM00382"/>
    </source>
</evidence>
<dbReference type="AlphaFoldDB" id="A0A518DWA8"/>
<dbReference type="Pfam" id="PF00308">
    <property type="entry name" value="Bac_DnaA"/>
    <property type="match status" value="1"/>
</dbReference>
<dbReference type="InterPro" id="IPR003593">
    <property type="entry name" value="AAA+_ATPase"/>
</dbReference>
<gene>
    <name evidence="11" type="primary">dnaA_2</name>
    <name evidence="11" type="ORF">Pla8534_39320</name>
</gene>
<keyword evidence="1" id="KW-0963">Cytoplasm</keyword>
<keyword evidence="3 7" id="KW-0547">Nucleotide-binding</keyword>
<evidence type="ECO:0000256" key="6">
    <source>
        <dbReference type="ARBA" id="ARBA00023125"/>
    </source>
</evidence>
<organism evidence="11 12">
    <name type="scientific">Lignipirellula cremea</name>
    <dbReference type="NCBI Taxonomy" id="2528010"/>
    <lineage>
        <taxon>Bacteria</taxon>
        <taxon>Pseudomonadati</taxon>
        <taxon>Planctomycetota</taxon>
        <taxon>Planctomycetia</taxon>
        <taxon>Pirellulales</taxon>
        <taxon>Pirellulaceae</taxon>
        <taxon>Lignipirellula</taxon>
    </lineage>
</organism>
<dbReference type="SUPFAM" id="SSF52540">
    <property type="entry name" value="P-loop containing nucleoside triphosphate hydrolases"/>
    <property type="match status" value="1"/>
</dbReference>
<dbReference type="Gene3D" id="3.30.300.180">
    <property type="match status" value="1"/>
</dbReference>
<dbReference type="GO" id="GO:0005886">
    <property type="term" value="C:plasma membrane"/>
    <property type="evidence" value="ECO:0007669"/>
    <property type="project" value="TreeGrafter"/>
</dbReference>
<dbReference type="GO" id="GO:0006270">
    <property type="term" value="P:DNA replication initiation"/>
    <property type="evidence" value="ECO:0007669"/>
    <property type="project" value="InterPro"/>
</dbReference>
<keyword evidence="6 7" id="KW-0238">DNA-binding</keyword>
<dbReference type="GO" id="GO:0005524">
    <property type="term" value="F:ATP binding"/>
    <property type="evidence" value="ECO:0007669"/>
    <property type="project" value="UniProtKB-KW"/>
</dbReference>
<evidence type="ECO:0000256" key="7">
    <source>
        <dbReference type="RuleBase" id="RU000577"/>
    </source>
</evidence>
<dbReference type="GO" id="GO:0006275">
    <property type="term" value="P:regulation of DNA replication"/>
    <property type="evidence" value="ECO:0007669"/>
    <property type="project" value="InterPro"/>
</dbReference>
<dbReference type="EMBL" id="CP036433">
    <property type="protein sequence ID" value="QDU96113.1"/>
    <property type="molecule type" value="Genomic_DNA"/>
</dbReference>
<dbReference type="CDD" id="cd06571">
    <property type="entry name" value="Bac_DnaA_C"/>
    <property type="match status" value="1"/>
</dbReference>
<comment type="function">
    <text evidence="7">Plays an essential role in the initiation and regulation of chromosomal replication. ATP-DnaA binds to the origin of replication (oriC) to initiate formation of the DNA replication initiation complex once per cell cycle. Binds the DnaA box (a 9 base pair repeat at the origin) and separates the double-stranded (ds)DNA. Forms a right-handed helical filament on oriC DNA; dsDNA binds to the exterior of the filament while single-stranded (ss)DNA is stabiized in the filament's interior. The ATP-DnaA-oriC complex binds and stabilizes one strand of the AT-rich DNA unwinding element (DUE), permitting loading of DNA polymerase. After initiation quickly degrades to an ADP-DnaA complex that is not apt for DNA replication. Binds acidic phospholipids.</text>
</comment>
<dbReference type="KEGG" id="lcre:Pla8534_39320"/>
<evidence type="ECO:0000313" key="12">
    <source>
        <dbReference type="Proteomes" id="UP000317648"/>
    </source>
</evidence>
<dbReference type="CDD" id="cd00009">
    <property type="entry name" value="AAA"/>
    <property type="match status" value="1"/>
</dbReference>
<evidence type="ECO:0000256" key="8">
    <source>
        <dbReference type="RuleBase" id="RU004227"/>
    </source>
</evidence>
<dbReference type="Gene3D" id="1.10.1750.10">
    <property type="match status" value="1"/>
</dbReference>
<keyword evidence="4 7" id="KW-0067">ATP-binding</keyword>
<evidence type="ECO:0000256" key="4">
    <source>
        <dbReference type="ARBA" id="ARBA00022840"/>
    </source>
</evidence>
<dbReference type="InterPro" id="IPR013159">
    <property type="entry name" value="DnaA_C"/>
</dbReference>
<evidence type="ECO:0000259" key="10">
    <source>
        <dbReference type="SMART" id="SM00760"/>
    </source>
</evidence>
<feature type="domain" description="Chromosomal replication initiator DnaA C-terminal" evidence="10">
    <location>
        <begin position="364"/>
        <end position="433"/>
    </location>
</feature>
<protein>
    <recommendedName>
        <fullName evidence="7">Chromosomal replication initiator protein DnaA</fullName>
    </recommendedName>
</protein>
<dbReference type="Gene3D" id="3.40.50.300">
    <property type="entry name" value="P-loop containing nucleotide triphosphate hydrolases"/>
    <property type="match status" value="1"/>
</dbReference>
<dbReference type="GO" id="GO:0003688">
    <property type="term" value="F:DNA replication origin binding"/>
    <property type="evidence" value="ECO:0007669"/>
    <property type="project" value="InterPro"/>
</dbReference>
<dbReference type="SMART" id="SM00382">
    <property type="entry name" value="AAA"/>
    <property type="match status" value="1"/>
</dbReference>
<evidence type="ECO:0000256" key="5">
    <source>
        <dbReference type="ARBA" id="ARBA00023121"/>
    </source>
</evidence>
<evidence type="ECO:0000256" key="3">
    <source>
        <dbReference type="ARBA" id="ARBA00022741"/>
    </source>
</evidence>
<dbReference type="InterPro" id="IPR010921">
    <property type="entry name" value="Trp_repressor/repl_initiator"/>
</dbReference>
<evidence type="ECO:0000256" key="1">
    <source>
        <dbReference type="ARBA" id="ARBA00022490"/>
    </source>
</evidence>
<feature type="domain" description="AAA+ ATPase" evidence="9">
    <location>
        <begin position="153"/>
        <end position="369"/>
    </location>
</feature>
<sequence>MTGSDQIIASALSEDLAARIGAERFDVWFGQSARLIYENGEFLVAADDPFTLDRVKHSFRQELLETARAILSENAGVAYRVVPAPAQPDVAPVVEAPHKAAAPEVVRPVITNEPPARRPGVPRQRRTLEGFACCRENQLARSAVQMAMEGHGSISPLFLYGPTGCGKTHLLEALAAQTRRSGQSKRVVMLSAEQFTCQFLEALQGSGLPSFRRKYRDLGMLLIDDVQFFSGKRATIVELLHTIDTISRANNQLVLTSDRSPSELVGLGPEFVARTAGGLVASVGYPDAAARLEILQSLSRERQLEAPANVLQLMADRLEGDVRQLSGAMNRLQASAHAHGEPITMALAESELEEAFRGSCRRVRLKDVERAVCEVFDLDPKTLHSAKRAKSVSHPRMLAMWLARKYTRAAFSEIGEYFGRRSHSTVISAANKVDSWVEAEGVIDLARGQCRVNDALRRVEALLRTG</sequence>
<dbReference type="Pfam" id="PF08299">
    <property type="entry name" value="Bac_DnaA_C"/>
    <property type="match status" value="1"/>
</dbReference>
<dbReference type="InterPro" id="IPR027417">
    <property type="entry name" value="P-loop_NTPase"/>
</dbReference>
<dbReference type="PRINTS" id="PR00051">
    <property type="entry name" value="DNAA"/>
</dbReference>
<dbReference type="RefSeq" id="WP_197442386.1">
    <property type="nucleotide sequence ID" value="NZ_CP036433.1"/>
</dbReference>
<name>A0A518DWA8_9BACT</name>
<dbReference type="InterPro" id="IPR013317">
    <property type="entry name" value="DnaA_dom"/>
</dbReference>
<accession>A0A518DWA8</accession>
<keyword evidence="5" id="KW-0446">Lipid-binding</keyword>
<dbReference type="Gene3D" id="1.10.8.60">
    <property type="match status" value="1"/>
</dbReference>
<comment type="similarity">
    <text evidence="8">Belongs to the DnaA family.</text>
</comment>
<dbReference type="InterPro" id="IPR020591">
    <property type="entry name" value="Chromosome_initiator_DnaA-like"/>
</dbReference>
<dbReference type="SUPFAM" id="SSF48295">
    <property type="entry name" value="TrpR-like"/>
    <property type="match status" value="1"/>
</dbReference>
<dbReference type="InterPro" id="IPR018312">
    <property type="entry name" value="Chromosome_initiator_DnaA_CS"/>
</dbReference>
<reference evidence="11 12" key="1">
    <citation type="submission" date="2019-02" db="EMBL/GenBank/DDBJ databases">
        <title>Deep-cultivation of Planctomycetes and their phenomic and genomic characterization uncovers novel biology.</title>
        <authorList>
            <person name="Wiegand S."/>
            <person name="Jogler M."/>
            <person name="Boedeker C."/>
            <person name="Pinto D."/>
            <person name="Vollmers J."/>
            <person name="Rivas-Marin E."/>
            <person name="Kohn T."/>
            <person name="Peeters S.H."/>
            <person name="Heuer A."/>
            <person name="Rast P."/>
            <person name="Oberbeckmann S."/>
            <person name="Bunk B."/>
            <person name="Jeske O."/>
            <person name="Meyerdierks A."/>
            <person name="Storesund J.E."/>
            <person name="Kallscheuer N."/>
            <person name="Luecker S."/>
            <person name="Lage O.M."/>
            <person name="Pohl T."/>
            <person name="Merkel B.J."/>
            <person name="Hornburger P."/>
            <person name="Mueller R.-W."/>
            <person name="Bruemmer F."/>
            <person name="Labrenz M."/>
            <person name="Spormann A.M."/>
            <person name="Op den Camp H."/>
            <person name="Overmann J."/>
            <person name="Amann R."/>
            <person name="Jetten M.S.M."/>
            <person name="Mascher T."/>
            <person name="Medema M.H."/>
            <person name="Devos D.P."/>
            <person name="Kaster A.-K."/>
            <person name="Ovreas L."/>
            <person name="Rohde M."/>
            <person name="Galperin M.Y."/>
            <person name="Jogler C."/>
        </authorList>
    </citation>
    <scope>NUCLEOTIDE SEQUENCE [LARGE SCALE GENOMIC DNA]</scope>
    <source>
        <strain evidence="11 12">Pla85_3_4</strain>
    </source>
</reference>
<keyword evidence="2 7" id="KW-0235">DNA replication</keyword>
<proteinExistence type="inferred from homology"/>
<dbReference type="PANTHER" id="PTHR30050:SF2">
    <property type="entry name" value="CHROMOSOMAL REPLICATION INITIATOR PROTEIN DNAA"/>
    <property type="match status" value="1"/>
</dbReference>
<keyword evidence="12" id="KW-1185">Reference proteome</keyword>
<dbReference type="InterPro" id="IPR038454">
    <property type="entry name" value="DnaA_N_sf"/>
</dbReference>
<dbReference type="Proteomes" id="UP000317648">
    <property type="component" value="Chromosome"/>
</dbReference>
<dbReference type="PANTHER" id="PTHR30050">
    <property type="entry name" value="CHROMOSOMAL REPLICATION INITIATOR PROTEIN DNAA"/>
    <property type="match status" value="1"/>
</dbReference>
<evidence type="ECO:0000256" key="2">
    <source>
        <dbReference type="ARBA" id="ARBA00022705"/>
    </source>
</evidence>
<dbReference type="GO" id="GO:0008289">
    <property type="term" value="F:lipid binding"/>
    <property type="evidence" value="ECO:0007669"/>
    <property type="project" value="UniProtKB-KW"/>
</dbReference>
<dbReference type="SMART" id="SM00760">
    <property type="entry name" value="Bac_DnaA_C"/>
    <property type="match status" value="1"/>
</dbReference>
<evidence type="ECO:0000313" key="11">
    <source>
        <dbReference type="EMBL" id="QDU96113.1"/>
    </source>
</evidence>
<dbReference type="PROSITE" id="PS01008">
    <property type="entry name" value="DNAA"/>
    <property type="match status" value="1"/>
</dbReference>